<protein>
    <submittedName>
        <fullName evidence="1">Uncharacterized protein</fullName>
    </submittedName>
</protein>
<dbReference type="EMBL" id="AHOP02000060">
    <property type="protein sequence ID" value="EMO39002.1"/>
    <property type="molecule type" value="Genomic_DNA"/>
</dbReference>
<evidence type="ECO:0000313" key="2">
    <source>
        <dbReference type="Proteomes" id="UP000012153"/>
    </source>
</evidence>
<gene>
    <name evidence="1" type="ORF">LEP1GSC186_3643</name>
</gene>
<accession>M6U1V2</accession>
<comment type="caution">
    <text evidence="1">The sequence shown here is derived from an EMBL/GenBank/DDBJ whole genome shotgun (WGS) entry which is preliminary data.</text>
</comment>
<evidence type="ECO:0000313" key="1">
    <source>
        <dbReference type="EMBL" id="EMO39002.1"/>
    </source>
</evidence>
<dbReference type="AlphaFoldDB" id="M6U1V2"/>
<proteinExistence type="predicted"/>
<name>M6U1V2_9LEPT</name>
<reference evidence="1 2" key="1">
    <citation type="submission" date="2013-01" db="EMBL/GenBank/DDBJ databases">
        <authorList>
            <person name="Harkins D.M."/>
            <person name="Durkin A.S."/>
            <person name="Brinkac L.M."/>
            <person name="Haft D.H."/>
            <person name="Selengut J.D."/>
            <person name="Sanka R."/>
            <person name="DePew J."/>
            <person name="Purushe J."/>
            <person name="Matthias M.A."/>
            <person name="Vinetz J.M."/>
            <person name="Sutton G.G."/>
            <person name="Nierman W.C."/>
            <person name="Fouts D.E."/>
        </authorList>
    </citation>
    <scope>NUCLEOTIDE SEQUENCE [LARGE SCALE GENOMIC DNA]</scope>
    <source>
        <strain evidence="1 2">ZUN142</strain>
    </source>
</reference>
<sequence>MLRTIDNSLLIIQLEFDCVSGKICIWFLNSGHSGNFRSSWISVKQDFVKRLKSSQNSTKENKNEFSFLYQLLYFLKKF</sequence>
<organism evidence="1 2">
    <name type="scientific">Leptospira noguchii serovar Autumnalis str. ZUN142</name>
    <dbReference type="NCBI Taxonomy" id="1085540"/>
    <lineage>
        <taxon>Bacteria</taxon>
        <taxon>Pseudomonadati</taxon>
        <taxon>Spirochaetota</taxon>
        <taxon>Spirochaetia</taxon>
        <taxon>Leptospirales</taxon>
        <taxon>Leptospiraceae</taxon>
        <taxon>Leptospira</taxon>
    </lineage>
</organism>
<dbReference type="Proteomes" id="UP000012153">
    <property type="component" value="Unassembled WGS sequence"/>
</dbReference>